<reference evidence="10" key="1">
    <citation type="submission" date="2021-06" db="EMBL/GenBank/DDBJ databases">
        <authorList>
            <person name="Kallberg Y."/>
            <person name="Tangrot J."/>
            <person name="Rosling A."/>
        </authorList>
    </citation>
    <scope>NUCLEOTIDE SEQUENCE</scope>
    <source>
        <strain evidence="10">UK204</strain>
    </source>
</reference>
<evidence type="ECO:0000313" key="11">
    <source>
        <dbReference type="Proteomes" id="UP000789570"/>
    </source>
</evidence>
<feature type="transmembrane region" description="Helical" evidence="9">
    <location>
        <begin position="20"/>
        <end position="40"/>
    </location>
</feature>
<keyword evidence="7 9" id="KW-0472">Membrane</keyword>
<dbReference type="OrthoDB" id="263893at2759"/>
<dbReference type="PANTHER" id="PTHR13202:SF0">
    <property type="entry name" value="SIGNAL PEPTIDASE COMPLEX SUBUNIT 1"/>
    <property type="match status" value="1"/>
</dbReference>
<dbReference type="GO" id="GO:0006465">
    <property type="term" value="P:signal peptide processing"/>
    <property type="evidence" value="ECO:0007669"/>
    <property type="project" value="InterPro"/>
</dbReference>
<dbReference type="EMBL" id="CAJVPQ010002235">
    <property type="protein sequence ID" value="CAG8588749.1"/>
    <property type="molecule type" value="Genomic_DNA"/>
</dbReference>
<evidence type="ECO:0000313" key="10">
    <source>
        <dbReference type="EMBL" id="CAG8588749.1"/>
    </source>
</evidence>
<gene>
    <name evidence="10" type="ORF">FCALED_LOCUS7978</name>
</gene>
<dbReference type="PANTHER" id="PTHR13202">
    <property type="entry name" value="MICROSOMAL SIGNAL PEPTIDASE 12 KDA SUBUNIT"/>
    <property type="match status" value="1"/>
</dbReference>
<accession>A0A9N9C6D9</accession>
<keyword evidence="11" id="KW-1185">Reference proteome</keyword>
<evidence type="ECO:0000256" key="5">
    <source>
        <dbReference type="ARBA" id="ARBA00022824"/>
    </source>
</evidence>
<dbReference type="InterPro" id="IPR009542">
    <property type="entry name" value="Spc1/SPCS1"/>
</dbReference>
<evidence type="ECO:0000256" key="6">
    <source>
        <dbReference type="ARBA" id="ARBA00022989"/>
    </source>
</evidence>
<evidence type="ECO:0000256" key="9">
    <source>
        <dbReference type="SAM" id="Phobius"/>
    </source>
</evidence>
<dbReference type="AlphaFoldDB" id="A0A9N9C6D9"/>
<comment type="similarity">
    <text evidence="2">Belongs to the SPCS1 family.</text>
</comment>
<dbReference type="GO" id="GO:0005787">
    <property type="term" value="C:signal peptidase complex"/>
    <property type="evidence" value="ECO:0007669"/>
    <property type="project" value="InterPro"/>
</dbReference>
<keyword evidence="5" id="KW-0256">Endoplasmic reticulum</keyword>
<dbReference type="Pfam" id="PF06645">
    <property type="entry name" value="SPC12"/>
    <property type="match status" value="1"/>
</dbReference>
<comment type="function">
    <text evidence="8">Component of the signal peptidase complex (SPC) which catalyzes the cleavage of N-terminal signal sequences from nascent proteins as they are translocated into the lumen of the endoplasmic reticulum. Dispensable for SPC enzymatic activity.</text>
</comment>
<comment type="caution">
    <text evidence="10">The sequence shown here is derived from an EMBL/GenBank/DDBJ whole genome shotgun (WGS) entry which is preliminary data.</text>
</comment>
<evidence type="ECO:0000256" key="7">
    <source>
        <dbReference type="ARBA" id="ARBA00023136"/>
    </source>
</evidence>
<name>A0A9N9C6D9_9GLOM</name>
<evidence type="ECO:0000256" key="4">
    <source>
        <dbReference type="ARBA" id="ARBA00022692"/>
    </source>
</evidence>
<protein>
    <recommendedName>
        <fullName evidence="3">Signal peptidase complex subunit 1</fullName>
    </recommendedName>
</protein>
<organism evidence="10 11">
    <name type="scientific">Funneliformis caledonium</name>
    <dbReference type="NCBI Taxonomy" id="1117310"/>
    <lineage>
        <taxon>Eukaryota</taxon>
        <taxon>Fungi</taxon>
        <taxon>Fungi incertae sedis</taxon>
        <taxon>Mucoromycota</taxon>
        <taxon>Glomeromycotina</taxon>
        <taxon>Glomeromycetes</taxon>
        <taxon>Glomerales</taxon>
        <taxon>Glomeraceae</taxon>
        <taxon>Funneliformis</taxon>
    </lineage>
</organism>
<sequence length="100" mass="11162">MSLTAEAAITKFLSQKLAEFISQAGIILFAIIGFVVGFLLQDILLTFQIFAGGIIITAILVLPSYPIYNQHPVKWLPPIQIENKHETPEQKESHSNEPMK</sequence>
<evidence type="ECO:0000256" key="3">
    <source>
        <dbReference type="ARBA" id="ARBA00017059"/>
    </source>
</evidence>
<feature type="transmembrane region" description="Helical" evidence="9">
    <location>
        <begin position="47"/>
        <end position="68"/>
    </location>
</feature>
<evidence type="ECO:0000256" key="1">
    <source>
        <dbReference type="ARBA" id="ARBA00004477"/>
    </source>
</evidence>
<keyword evidence="6 9" id="KW-1133">Transmembrane helix</keyword>
<keyword evidence="4 9" id="KW-0812">Transmembrane</keyword>
<dbReference type="GO" id="GO:0045047">
    <property type="term" value="P:protein targeting to ER"/>
    <property type="evidence" value="ECO:0007669"/>
    <property type="project" value="TreeGrafter"/>
</dbReference>
<evidence type="ECO:0000256" key="2">
    <source>
        <dbReference type="ARBA" id="ARBA00005245"/>
    </source>
</evidence>
<evidence type="ECO:0000256" key="8">
    <source>
        <dbReference type="ARBA" id="ARBA00045204"/>
    </source>
</evidence>
<dbReference type="Proteomes" id="UP000789570">
    <property type="component" value="Unassembled WGS sequence"/>
</dbReference>
<comment type="subcellular location">
    <subcellularLocation>
        <location evidence="1">Endoplasmic reticulum membrane</location>
        <topology evidence="1">Multi-pass membrane protein</topology>
    </subcellularLocation>
</comment>
<proteinExistence type="inferred from homology"/>